<feature type="domain" description="Amidohydrolase-related" evidence="2">
    <location>
        <begin position="146"/>
        <end position="353"/>
    </location>
</feature>
<evidence type="ECO:0000313" key="4">
    <source>
        <dbReference type="Proteomes" id="UP001606300"/>
    </source>
</evidence>
<dbReference type="RefSeq" id="WP_394470415.1">
    <property type="nucleotide sequence ID" value="NZ_JBIGHY010000003.1"/>
</dbReference>
<evidence type="ECO:0000256" key="1">
    <source>
        <dbReference type="SAM" id="SignalP"/>
    </source>
</evidence>
<evidence type="ECO:0000313" key="3">
    <source>
        <dbReference type="EMBL" id="MFG6414340.1"/>
    </source>
</evidence>
<organism evidence="3 4">
    <name type="scientific">Pelomonas dachongensis</name>
    <dbReference type="NCBI Taxonomy" id="3299029"/>
    <lineage>
        <taxon>Bacteria</taxon>
        <taxon>Pseudomonadati</taxon>
        <taxon>Pseudomonadota</taxon>
        <taxon>Betaproteobacteria</taxon>
        <taxon>Burkholderiales</taxon>
        <taxon>Sphaerotilaceae</taxon>
        <taxon>Roseateles</taxon>
    </lineage>
</organism>
<keyword evidence="4" id="KW-1185">Reference proteome</keyword>
<comment type="caution">
    <text evidence="3">The sequence shown here is derived from an EMBL/GenBank/DDBJ whole genome shotgun (WGS) entry which is preliminary data.</text>
</comment>
<proteinExistence type="predicted"/>
<dbReference type="PROSITE" id="PS51318">
    <property type="entry name" value="TAT"/>
    <property type="match status" value="1"/>
</dbReference>
<sequence>MLNRRHLLCCGAAAGLFTALAAPARAGLLKSCRSGIPDVLRPLLARTFDGVDVQQLWDVHTHLLGTGDSGSGCTVNAQLSQWWHPVEMLRKRFILNAACVPADAPSVDRVYVQRLRALADEFPVGARWLLFAFDHACDDAGRPHAAHTTFHVPDAYAARIAAEHAQRFAWVASIHPYRPDALARLDAALAGGAVALKWLPSSMNIDLRDPRLRPFYDRLAATRLPVIVHCGEERAVPGAGRDELGNPLLVRAALERGVRVVIAHCASLGSALDLDQIRPREVPAFSLFARLMDEDWGGRLLGDISVVLQTNRQPHVGRTLLARDDWHPRLLHGSDYPLPGIPAAVRLPRLVDAGLLDATDAPALAQLREHNPLLFDLALKRLARWRGARWSAAVFATRPHFDQAPVS</sequence>
<dbReference type="SUPFAM" id="SSF51556">
    <property type="entry name" value="Metallo-dependent hydrolases"/>
    <property type="match status" value="1"/>
</dbReference>
<protein>
    <submittedName>
        <fullName evidence="3">Amidohydrolase family protein</fullName>
    </submittedName>
</protein>
<dbReference type="InterPro" id="IPR006680">
    <property type="entry name" value="Amidohydro-rel"/>
</dbReference>
<dbReference type="InterPro" id="IPR032466">
    <property type="entry name" value="Metal_Hydrolase"/>
</dbReference>
<accession>A0ABW7ELQ4</accession>
<dbReference type="InterPro" id="IPR006311">
    <property type="entry name" value="TAT_signal"/>
</dbReference>
<dbReference type="Proteomes" id="UP001606300">
    <property type="component" value="Unassembled WGS sequence"/>
</dbReference>
<evidence type="ECO:0000259" key="2">
    <source>
        <dbReference type="Pfam" id="PF04909"/>
    </source>
</evidence>
<keyword evidence="1" id="KW-0732">Signal</keyword>
<gene>
    <name evidence="3" type="ORF">ACG02S_10585</name>
</gene>
<name>A0ABW7ELQ4_9BURK</name>
<feature type="chain" id="PRO_5046402033" evidence="1">
    <location>
        <begin position="22"/>
        <end position="407"/>
    </location>
</feature>
<dbReference type="Gene3D" id="3.20.20.140">
    <property type="entry name" value="Metal-dependent hydrolases"/>
    <property type="match status" value="1"/>
</dbReference>
<dbReference type="EMBL" id="JBIGHY010000003">
    <property type="protein sequence ID" value="MFG6414340.1"/>
    <property type="molecule type" value="Genomic_DNA"/>
</dbReference>
<feature type="signal peptide" evidence="1">
    <location>
        <begin position="1"/>
        <end position="21"/>
    </location>
</feature>
<dbReference type="Pfam" id="PF04909">
    <property type="entry name" value="Amidohydro_2"/>
    <property type="match status" value="1"/>
</dbReference>
<reference evidence="3 4" key="1">
    <citation type="submission" date="2024-09" db="EMBL/GenBank/DDBJ databases">
        <title>Novel species of the genus Pelomonas and Roseateles isolated from streams.</title>
        <authorList>
            <person name="Lu H."/>
        </authorList>
    </citation>
    <scope>NUCLEOTIDE SEQUENCE [LARGE SCALE GENOMIC DNA]</scope>
    <source>
        <strain evidence="3 4">DC23W</strain>
    </source>
</reference>